<dbReference type="OrthoDB" id="6629218at2759"/>
<feature type="region of interest" description="Disordered" evidence="1">
    <location>
        <begin position="423"/>
        <end position="474"/>
    </location>
</feature>
<dbReference type="GeneID" id="106665937"/>
<reference evidence="2" key="1">
    <citation type="submission" date="2022-01" db="UniProtKB">
        <authorList>
            <consortium name="EnsemblMetazoa"/>
        </authorList>
    </citation>
    <scope>IDENTIFICATION</scope>
</reference>
<dbReference type="EnsemblMetazoa" id="XM_014392757.1">
    <property type="protein sequence ID" value="XP_014248243.1"/>
    <property type="gene ID" value="LOC106665937"/>
</dbReference>
<proteinExistence type="predicted"/>
<accession>A0A8I6RUE8</accession>
<feature type="compositionally biased region" description="Basic and acidic residues" evidence="1">
    <location>
        <begin position="454"/>
        <end position="474"/>
    </location>
</feature>
<protein>
    <submittedName>
        <fullName evidence="2">Uncharacterized protein</fullName>
    </submittedName>
</protein>
<evidence type="ECO:0000256" key="1">
    <source>
        <dbReference type="SAM" id="MobiDB-lite"/>
    </source>
</evidence>
<dbReference type="AlphaFoldDB" id="A0A8I6RUE8"/>
<dbReference type="RefSeq" id="XP_014248243.1">
    <property type="nucleotide sequence ID" value="XM_014392757.1"/>
</dbReference>
<name>A0A8I6RUE8_CIMLE</name>
<dbReference type="Proteomes" id="UP000494040">
    <property type="component" value="Unassembled WGS sequence"/>
</dbReference>
<sequence>MFGLQLAKTSPVFNRSDFLVASQQIAINSKRPKGRGRFEPAKQAGLSANDSLDVQQCSANALNSKTSIFSWIRKLYENRDETPCEQDAFETDRSWKGYFDILLLEETDCNKLNEFGQEWKDGGWYDRDVATRKHPTLLIYDSAKRVYSSPRCCTFEYHSCDCNVPFSTIKSRSNVQFPKDSKVKSLFFTAIEGSSNGAKKNECALPTQPWLQKNIKGFLSGKVYESNHRGYHTTSILGASTKEKVEKLISIRSPISYMYVPEASHLQPAQNSVRIETIAKVAGFDFDEKAKPKPSESPKRNGVLNKLMKSYAPVREPVEPKANTGPKTPLQRLMMMQSNKSKRGSSFIKKLNYKVPHDIEFLPYPTRKFHSKSNALRTRCLKTKTKPRSKSFQLLKHQILPGAKEEKAVPKYKVILIANQTKKNPVESPKKEAKGESAPSDPKDPSTKPSAPVEKSDQKKKVPKVKMDAYGDYERNDKAACESSTFISYIRKKKYQKA</sequence>
<evidence type="ECO:0000313" key="3">
    <source>
        <dbReference type="Proteomes" id="UP000494040"/>
    </source>
</evidence>
<feature type="compositionally biased region" description="Basic and acidic residues" evidence="1">
    <location>
        <begin position="424"/>
        <end position="446"/>
    </location>
</feature>
<organism evidence="2 3">
    <name type="scientific">Cimex lectularius</name>
    <name type="common">Bed bug</name>
    <name type="synonym">Acanthia lectularia</name>
    <dbReference type="NCBI Taxonomy" id="79782"/>
    <lineage>
        <taxon>Eukaryota</taxon>
        <taxon>Metazoa</taxon>
        <taxon>Ecdysozoa</taxon>
        <taxon>Arthropoda</taxon>
        <taxon>Hexapoda</taxon>
        <taxon>Insecta</taxon>
        <taxon>Pterygota</taxon>
        <taxon>Neoptera</taxon>
        <taxon>Paraneoptera</taxon>
        <taxon>Hemiptera</taxon>
        <taxon>Heteroptera</taxon>
        <taxon>Panheteroptera</taxon>
        <taxon>Cimicomorpha</taxon>
        <taxon>Cimicidae</taxon>
        <taxon>Cimex</taxon>
    </lineage>
</organism>
<keyword evidence="3" id="KW-1185">Reference proteome</keyword>
<evidence type="ECO:0000313" key="2">
    <source>
        <dbReference type="EnsemblMetazoa" id="XP_014248243.1"/>
    </source>
</evidence>